<name>A0A7Y3R8V2_9FLAO</name>
<dbReference type="EMBL" id="JABEVX010000002">
    <property type="protein sequence ID" value="NNT71676.1"/>
    <property type="molecule type" value="Genomic_DNA"/>
</dbReference>
<evidence type="ECO:0000313" key="3">
    <source>
        <dbReference type="Proteomes" id="UP000536509"/>
    </source>
</evidence>
<accession>A0A7Y3R8V2</accession>
<sequence>MKKRIQHLGSALIFVAFLVMAFGSEDDKQDSFNSDGTPKTERQIELEKQFSAWDGSHPGLTKMIKEAMNDPDSYEHAETKYWDMDDHLIVLTTYRGKNAFGGVVKNFVKAKVDLNGNVVEIIEEGP</sequence>
<feature type="signal peptide" evidence="1">
    <location>
        <begin position="1"/>
        <end position="21"/>
    </location>
</feature>
<keyword evidence="1" id="KW-0732">Signal</keyword>
<comment type="caution">
    <text evidence="2">The sequence shown here is derived from an EMBL/GenBank/DDBJ whole genome shotgun (WGS) entry which is preliminary data.</text>
</comment>
<gene>
    <name evidence="2" type="ORF">HKT18_05540</name>
</gene>
<dbReference type="Proteomes" id="UP000536509">
    <property type="component" value="Unassembled WGS sequence"/>
</dbReference>
<evidence type="ECO:0000313" key="2">
    <source>
        <dbReference type="EMBL" id="NNT71676.1"/>
    </source>
</evidence>
<protein>
    <submittedName>
        <fullName evidence="2">Uncharacterized protein</fullName>
    </submittedName>
</protein>
<organism evidence="2 3">
    <name type="scientific">Flavobacterium rivulicola</name>
    <dbReference type="NCBI Taxonomy" id="2732161"/>
    <lineage>
        <taxon>Bacteria</taxon>
        <taxon>Pseudomonadati</taxon>
        <taxon>Bacteroidota</taxon>
        <taxon>Flavobacteriia</taxon>
        <taxon>Flavobacteriales</taxon>
        <taxon>Flavobacteriaceae</taxon>
        <taxon>Flavobacterium</taxon>
    </lineage>
</organism>
<proteinExistence type="predicted"/>
<evidence type="ECO:0000256" key="1">
    <source>
        <dbReference type="SAM" id="SignalP"/>
    </source>
</evidence>
<dbReference type="RefSeq" id="WP_171221858.1">
    <property type="nucleotide sequence ID" value="NZ_CP121446.1"/>
</dbReference>
<reference evidence="2 3" key="1">
    <citation type="submission" date="2020-05" db="EMBL/GenBank/DDBJ databases">
        <title>Draft genome of Flavobacterium sp. IMCC34852.</title>
        <authorList>
            <person name="Song J."/>
            <person name="Cho J.-C."/>
        </authorList>
    </citation>
    <scope>NUCLEOTIDE SEQUENCE [LARGE SCALE GENOMIC DNA]</scope>
    <source>
        <strain evidence="2 3">IMCC34852</strain>
    </source>
</reference>
<keyword evidence="3" id="KW-1185">Reference proteome</keyword>
<dbReference type="AlphaFoldDB" id="A0A7Y3R8V2"/>
<feature type="chain" id="PRO_5030846266" evidence="1">
    <location>
        <begin position="22"/>
        <end position="126"/>
    </location>
</feature>